<accession>A0ABV6MS18</accession>
<dbReference type="Proteomes" id="UP001589810">
    <property type="component" value="Unassembled WGS sequence"/>
</dbReference>
<organism evidence="2 3">
    <name type="scientific">Kutzneria chonburiensis</name>
    <dbReference type="NCBI Taxonomy" id="1483604"/>
    <lineage>
        <taxon>Bacteria</taxon>
        <taxon>Bacillati</taxon>
        <taxon>Actinomycetota</taxon>
        <taxon>Actinomycetes</taxon>
        <taxon>Pseudonocardiales</taxon>
        <taxon>Pseudonocardiaceae</taxon>
        <taxon>Kutzneria</taxon>
    </lineage>
</organism>
<dbReference type="RefSeq" id="WP_273941101.1">
    <property type="nucleotide sequence ID" value="NZ_CP097263.1"/>
</dbReference>
<sequence>MSGAGTLEVLAREIANALLPLQQNLAADKRDAFFADLGFRLPNGLGAAGDALATVVRQVGAAAPIIVQLTQAITDGDDAAIVQEGLALLRGITETFTAIDALAPALTAAVNGATGLTAAQRTRLLADAAQMPQRLVELAVISYIESKGRAATELLALLGVVDDSTVSDPEDPETVSGRRRRLRIDRFLTILTDPARWLRDTFGFGTPGFDGSLLWPRVSELLAGRDMDFVLLTPPGAPPVLEAYLFRLSVDPATSPPALTARLRVPAKEDVLLTIPVGSLWKLTLAVASRFEFGLDASVQPPFDVELTPPTGALEVDLSAGVLAERAGVPIVLIGQTGSSRLEVGRFAIDVGLRATADTGGHITVEPSARVELSGGHVLIDLSGADGFIGTIADGAKIESNFAIIGTWSPSTGLRLEGSGGLDLELPLHVAVGPIEITALHLGAALGADGSVPIEVSGAFNASLGPISAAVDRVGLIADLTFPDGGGNLGVADLAFRFKPPTGVGLAVDAGIVAGGGFLSFDEARGEYAGALELEFAGFIDVKAIGLITTRMPDGSRGFSLLIVLTAEFGSGIQLGFGFTLLGVGGILGLNRRMDLDALVEGVVTGSIQSVMFPQDVIANAPRILSDLRKFFPPEDGTFLVGPMAKIGWGTPTLISVSLGVIVEIPPGNIAVLGLLECVLPSEDVALLVLRVSFVGALEVDRSRLWFFAKLFDSRVLSMTIEGGMGLLVVWGDNPDFVLSVGGFHPAYTPPPLPFPVPPRISVDILNAPGRLIRVSGYLAVTSNTVQFGAKAELRLGFSDFGIEGHLAFDALFRFSPFSFVVHVSAGVSLKAFGVGMFGIDLDFTLEGPAPWRAHGRGSISLLFFDISADFDITWGEARTTTLPPVAVLALLEAEVRKTEGWQTRLPAGGFNPMVTLRHLPPGDDLVLHPLGTLAIHQRAIPLGVRIDRVGAQRPSDGKRFTVAPAQNSGLVRQSDVGDKFAMAQFQDMSDAAKLSRPAYETQDAGLELVAAGGAIASPRVVRRSARYELHVIDSEAPSQPAAVRITAVRATARRAPRLYTPPPAVFGQLLAGSSTARSALSQQEARQRQPFAADETVQVAGSRYVVAYLRNNQQAFPPATASATTSSFRSAATAEDAMADWIHADPTLAGQLHVLRQAEVVGGVLAQSGVWSAAGSPPVAVADTDAVRLTTNRILVAGGADATGAAVASAAVFDPIARTWAAQAALATARRRHSTTKLGDGRVVVAGGLAADGGSLAGVEVFDPAAGTWTTPANGLATARSRHSAVLAGKRLLVAGGTSGRGAALASAELLDPATLTWTTVGSMIEARTGHGAVVLGTGKVLVVGGAVPTGESERALASCELYDPATGTWSPTGSLTVPRKGHQTTLLPDGRVLVTGGDAVPAIPYRLDSLATAEVYDPKTGVWTRVDDLPGGGRSGHRCVRTPRGAVVVGGVGRPHATAGFPTVLAFDPATGSWTPTGALAAGRWDFPAVDLADGRVLVVGGRALTGPAAPDGDQLATTAETYLP</sequence>
<feature type="domain" description="DUF6603" evidence="1">
    <location>
        <begin position="428"/>
        <end position="992"/>
    </location>
</feature>
<dbReference type="SUPFAM" id="SSF117281">
    <property type="entry name" value="Kelch motif"/>
    <property type="match status" value="1"/>
</dbReference>
<dbReference type="InterPro" id="IPR046538">
    <property type="entry name" value="DUF6603"/>
</dbReference>
<dbReference type="InterPro" id="IPR015915">
    <property type="entry name" value="Kelch-typ_b-propeller"/>
</dbReference>
<name>A0ABV6MS18_9PSEU</name>
<dbReference type="PANTHER" id="PTHR45632">
    <property type="entry name" value="LD33804P"/>
    <property type="match status" value="1"/>
</dbReference>
<evidence type="ECO:0000313" key="2">
    <source>
        <dbReference type="EMBL" id="MFC0542685.1"/>
    </source>
</evidence>
<comment type="caution">
    <text evidence="2">The sequence shown here is derived from an EMBL/GenBank/DDBJ whole genome shotgun (WGS) entry which is preliminary data.</text>
</comment>
<protein>
    <submittedName>
        <fullName evidence="2">DUF6603 domain-containing protein</fullName>
    </submittedName>
</protein>
<gene>
    <name evidence="2" type="ORF">ACFFH7_14405</name>
</gene>
<dbReference type="InterPro" id="IPR006652">
    <property type="entry name" value="Kelch_1"/>
</dbReference>
<dbReference type="Pfam" id="PF24681">
    <property type="entry name" value="Kelch_KLHDC2_KLHL20_DRC7"/>
    <property type="match status" value="1"/>
</dbReference>
<dbReference type="InterPro" id="IPR011043">
    <property type="entry name" value="Gal_Oxase/kelch_b-propeller"/>
</dbReference>
<evidence type="ECO:0000313" key="3">
    <source>
        <dbReference type="Proteomes" id="UP001589810"/>
    </source>
</evidence>
<evidence type="ECO:0000259" key="1">
    <source>
        <dbReference type="Pfam" id="PF20248"/>
    </source>
</evidence>
<proteinExistence type="predicted"/>
<reference evidence="2 3" key="1">
    <citation type="submission" date="2024-09" db="EMBL/GenBank/DDBJ databases">
        <authorList>
            <person name="Sun Q."/>
            <person name="Mori K."/>
        </authorList>
    </citation>
    <scope>NUCLEOTIDE SEQUENCE [LARGE SCALE GENOMIC DNA]</scope>
    <source>
        <strain evidence="2 3">TBRC 1432</strain>
    </source>
</reference>
<dbReference type="Gene3D" id="2.130.10.80">
    <property type="entry name" value="Galactose oxidase/kelch, beta-propeller"/>
    <property type="match status" value="3"/>
</dbReference>
<dbReference type="InterPro" id="IPR037293">
    <property type="entry name" value="Gal_Oxidase_central_sf"/>
</dbReference>
<dbReference type="SMART" id="SM00612">
    <property type="entry name" value="Kelch"/>
    <property type="match status" value="5"/>
</dbReference>
<keyword evidence="3" id="KW-1185">Reference proteome</keyword>
<dbReference type="Pfam" id="PF20248">
    <property type="entry name" value="DUF6603"/>
    <property type="match status" value="1"/>
</dbReference>
<dbReference type="Gene3D" id="2.120.10.80">
    <property type="entry name" value="Kelch-type beta propeller"/>
    <property type="match status" value="1"/>
</dbReference>
<dbReference type="EMBL" id="JBHLUD010000004">
    <property type="protein sequence ID" value="MFC0542685.1"/>
    <property type="molecule type" value="Genomic_DNA"/>
</dbReference>
<dbReference type="SUPFAM" id="SSF50965">
    <property type="entry name" value="Galactose oxidase, central domain"/>
    <property type="match status" value="1"/>
</dbReference>
<dbReference type="PANTHER" id="PTHR45632:SF26">
    <property type="entry name" value="BTB DOMAIN-CONTAINING PROTEIN"/>
    <property type="match status" value="1"/>
</dbReference>